<dbReference type="InterPro" id="IPR000719">
    <property type="entry name" value="Prot_kinase_dom"/>
</dbReference>
<keyword evidence="6 7" id="KW-0067">ATP-binding</keyword>
<dbReference type="Gene3D" id="3.30.200.20">
    <property type="entry name" value="Phosphorylase Kinase, domain 1"/>
    <property type="match status" value="1"/>
</dbReference>
<name>A0A5P2DCP1_STRVZ</name>
<evidence type="ECO:0000256" key="5">
    <source>
        <dbReference type="ARBA" id="ARBA00022777"/>
    </source>
</evidence>
<gene>
    <name evidence="11" type="ORF">DEJ50_26535</name>
</gene>
<dbReference type="AlphaFoldDB" id="A0A5P2DCP1"/>
<dbReference type="CDD" id="cd14014">
    <property type="entry name" value="STKc_PknB_like"/>
    <property type="match status" value="1"/>
</dbReference>
<evidence type="ECO:0000256" key="9">
    <source>
        <dbReference type="SAM" id="Phobius"/>
    </source>
</evidence>
<keyword evidence="2 11" id="KW-0723">Serine/threonine-protein kinase</keyword>
<organism evidence="11 12">
    <name type="scientific">Streptomyces venezuelae</name>
    <dbReference type="NCBI Taxonomy" id="54571"/>
    <lineage>
        <taxon>Bacteria</taxon>
        <taxon>Bacillati</taxon>
        <taxon>Actinomycetota</taxon>
        <taxon>Actinomycetes</taxon>
        <taxon>Kitasatosporales</taxon>
        <taxon>Streptomycetaceae</taxon>
        <taxon>Streptomyces</taxon>
    </lineage>
</organism>
<dbReference type="Gene3D" id="1.10.510.10">
    <property type="entry name" value="Transferase(Phosphotransferase) domain 1"/>
    <property type="match status" value="1"/>
</dbReference>
<evidence type="ECO:0000256" key="2">
    <source>
        <dbReference type="ARBA" id="ARBA00022527"/>
    </source>
</evidence>
<evidence type="ECO:0000256" key="3">
    <source>
        <dbReference type="ARBA" id="ARBA00022679"/>
    </source>
</evidence>
<dbReference type="GO" id="GO:0005524">
    <property type="term" value="F:ATP binding"/>
    <property type="evidence" value="ECO:0007669"/>
    <property type="project" value="UniProtKB-UniRule"/>
</dbReference>
<evidence type="ECO:0000256" key="7">
    <source>
        <dbReference type="PROSITE-ProRule" id="PRU10141"/>
    </source>
</evidence>
<keyword evidence="9" id="KW-0812">Transmembrane</keyword>
<evidence type="ECO:0000256" key="8">
    <source>
        <dbReference type="SAM" id="MobiDB-lite"/>
    </source>
</evidence>
<protein>
    <recommendedName>
        <fullName evidence="1">non-specific serine/threonine protein kinase</fullName>
        <ecNumber evidence="1">2.7.11.1</ecNumber>
    </recommendedName>
</protein>
<evidence type="ECO:0000259" key="10">
    <source>
        <dbReference type="PROSITE" id="PS50011"/>
    </source>
</evidence>
<evidence type="ECO:0000256" key="6">
    <source>
        <dbReference type="ARBA" id="ARBA00022840"/>
    </source>
</evidence>
<proteinExistence type="predicted"/>
<evidence type="ECO:0000256" key="1">
    <source>
        <dbReference type="ARBA" id="ARBA00012513"/>
    </source>
</evidence>
<dbReference type="PROSITE" id="PS50011">
    <property type="entry name" value="PROTEIN_KINASE_DOM"/>
    <property type="match status" value="1"/>
</dbReference>
<dbReference type="PROSITE" id="PS00108">
    <property type="entry name" value="PROTEIN_KINASE_ST"/>
    <property type="match status" value="1"/>
</dbReference>
<keyword evidence="9" id="KW-0472">Membrane</keyword>
<dbReference type="Pfam" id="PF00069">
    <property type="entry name" value="Pkinase"/>
    <property type="match status" value="1"/>
</dbReference>
<dbReference type="Proteomes" id="UP000325211">
    <property type="component" value="Chromosome"/>
</dbReference>
<dbReference type="RefSeq" id="WP_150210607.1">
    <property type="nucleotide sequence ID" value="NZ_CP029190.1"/>
</dbReference>
<dbReference type="InterPro" id="IPR017441">
    <property type="entry name" value="Protein_kinase_ATP_BS"/>
</dbReference>
<keyword evidence="5 11" id="KW-0418">Kinase</keyword>
<dbReference type="EC" id="2.7.11.1" evidence="1"/>
<dbReference type="PANTHER" id="PTHR43289">
    <property type="entry name" value="MITOGEN-ACTIVATED PROTEIN KINASE KINASE KINASE 20-RELATED"/>
    <property type="match status" value="1"/>
</dbReference>
<dbReference type="InterPro" id="IPR008271">
    <property type="entry name" value="Ser/Thr_kinase_AS"/>
</dbReference>
<dbReference type="SMART" id="SM00220">
    <property type="entry name" value="S_TKc"/>
    <property type="match status" value="1"/>
</dbReference>
<feature type="binding site" evidence="7">
    <location>
        <position position="35"/>
    </location>
    <ligand>
        <name>ATP</name>
        <dbReference type="ChEBI" id="CHEBI:30616"/>
    </ligand>
</feature>
<evidence type="ECO:0000313" key="12">
    <source>
        <dbReference type="Proteomes" id="UP000325211"/>
    </source>
</evidence>
<keyword evidence="4 7" id="KW-0547">Nucleotide-binding</keyword>
<accession>A0A5P2DCP1</accession>
<dbReference type="PROSITE" id="PS00107">
    <property type="entry name" value="PROTEIN_KINASE_ATP"/>
    <property type="match status" value="1"/>
</dbReference>
<dbReference type="InterPro" id="IPR011009">
    <property type="entry name" value="Kinase-like_dom_sf"/>
</dbReference>
<reference evidence="11 12" key="1">
    <citation type="submission" date="2018-05" db="EMBL/GenBank/DDBJ databases">
        <title>Streptomyces venezuelae.</title>
        <authorList>
            <person name="Kim W."/>
            <person name="Lee N."/>
            <person name="Cho B.-K."/>
        </authorList>
    </citation>
    <scope>NUCLEOTIDE SEQUENCE [LARGE SCALE GENOMIC DNA]</scope>
    <source>
        <strain evidence="11 12">ATCC 21782</strain>
    </source>
</reference>
<dbReference type="OrthoDB" id="9762169at2"/>
<keyword evidence="9" id="KW-1133">Transmembrane helix</keyword>
<dbReference type="SUPFAM" id="SSF56112">
    <property type="entry name" value="Protein kinase-like (PK-like)"/>
    <property type="match status" value="1"/>
</dbReference>
<evidence type="ECO:0000256" key="4">
    <source>
        <dbReference type="ARBA" id="ARBA00022741"/>
    </source>
</evidence>
<feature type="domain" description="Protein kinase" evidence="10">
    <location>
        <begin position="6"/>
        <end position="243"/>
    </location>
</feature>
<keyword evidence="3" id="KW-0808">Transferase</keyword>
<dbReference type="PANTHER" id="PTHR43289:SF6">
    <property type="entry name" value="SERINE_THREONINE-PROTEIN KINASE NEKL-3"/>
    <property type="match status" value="1"/>
</dbReference>
<feature type="compositionally biased region" description="Low complexity" evidence="8">
    <location>
        <begin position="263"/>
        <end position="273"/>
    </location>
</feature>
<dbReference type="EMBL" id="CP029190">
    <property type="protein sequence ID" value="QES50859.1"/>
    <property type="molecule type" value="Genomic_DNA"/>
</dbReference>
<feature type="transmembrane region" description="Helical" evidence="9">
    <location>
        <begin position="293"/>
        <end position="316"/>
    </location>
</feature>
<dbReference type="GO" id="GO:0004674">
    <property type="term" value="F:protein serine/threonine kinase activity"/>
    <property type="evidence" value="ECO:0007669"/>
    <property type="project" value="UniProtKB-KW"/>
</dbReference>
<sequence length="317" mass="32410">MIAGRYRLLDPLGEGATGIVWRARDEVLGREVAVKEVRAPAGTAPAAARELYDRVAREAGAAARITHRGVVRVHDVATEEGRPWIVMELVRGLSLAEVLAADGPLPPQRVAHLGEQLLVALRSAHEAGVLHRDVKPANVLLGNDGRVMLSDFGLLQPAGTEPAFLAPERLSGREPGPESDLWSLGALLYAAVAGAAPPPLREGVAGVPAPGGAGPLAPVLEGLLRRDPADRLPVAEAARMLRVVGAGGRVRADGGPVSGPAQTPAGGRTADGTTAGGGSPAPAPPDEAVPRRAGLVLTAGVLVLLAALVALILLIAY</sequence>
<feature type="region of interest" description="Disordered" evidence="8">
    <location>
        <begin position="252"/>
        <end position="287"/>
    </location>
</feature>
<evidence type="ECO:0000313" key="11">
    <source>
        <dbReference type="EMBL" id="QES50859.1"/>
    </source>
</evidence>